<organism evidence="1 2">
    <name type="scientific">Mariprofundus ferrooxydans PV-1</name>
    <dbReference type="NCBI Taxonomy" id="314345"/>
    <lineage>
        <taxon>Bacteria</taxon>
        <taxon>Pseudomonadati</taxon>
        <taxon>Pseudomonadota</taxon>
        <taxon>Candidatius Mariprofundia</taxon>
        <taxon>Mariprofundales</taxon>
        <taxon>Mariprofundaceae</taxon>
        <taxon>Mariprofundus</taxon>
    </lineage>
</organism>
<keyword evidence="2" id="KW-1185">Reference proteome</keyword>
<protein>
    <submittedName>
        <fullName evidence="1">Uncharacterized protein</fullName>
    </submittedName>
</protein>
<dbReference type="HOGENOM" id="CLU_3100551_0_0_0"/>
<comment type="caution">
    <text evidence="1">The sequence shown here is derived from an EMBL/GenBank/DDBJ whole genome shotgun (WGS) entry which is preliminary data.</text>
</comment>
<dbReference type="AlphaFoldDB" id="Q0EW15"/>
<reference evidence="1 2" key="1">
    <citation type="submission" date="2006-09" db="EMBL/GenBank/DDBJ databases">
        <authorList>
            <person name="Emerson D."/>
            <person name="Ferriera S."/>
            <person name="Johnson J."/>
            <person name="Kravitz S."/>
            <person name="Halpern A."/>
            <person name="Remington K."/>
            <person name="Beeson K."/>
            <person name="Tran B."/>
            <person name="Rogers Y.-H."/>
            <person name="Friedman R."/>
            <person name="Venter J.C."/>
        </authorList>
    </citation>
    <scope>NUCLEOTIDE SEQUENCE [LARGE SCALE GENOMIC DNA]</scope>
    <source>
        <strain evidence="1 2">PV-1</strain>
    </source>
</reference>
<proteinExistence type="predicted"/>
<dbReference type="Proteomes" id="UP000005297">
    <property type="component" value="Unassembled WGS sequence"/>
</dbReference>
<name>Q0EW15_9PROT</name>
<accession>Q0EW15</accession>
<dbReference type="InParanoid" id="Q0EW15"/>
<evidence type="ECO:0000313" key="1">
    <source>
        <dbReference type="EMBL" id="EAU53453.1"/>
    </source>
</evidence>
<gene>
    <name evidence="1" type="ORF">SPV1_12922</name>
</gene>
<dbReference type="EMBL" id="AATS01000023">
    <property type="protein sequence ID" value="EAU53453.1"/>
    <property type="molecule type" value="Genomic_DNA"/>
</dbReference>
<sequence length="51" mass="5502">MYIRNSDFGRIIAIQLPGLAYLLPLRGWSSAGSVKISALPEGILAATMRVL</sequence>
<evidence type="ECO:0000313" key="2">
    <source>
        <dbReference type="Proteomes" id="UP000005297"/>
    </source>
</evidence>